<keyword evidence="3" id="KW-1185">Reference proteome</keyword>
<dbReference type="Proteomes" id="UP000183376">
    <property type="component" value="Chromosome I"/>
</dbReference>
<protein>
    <submittedName>
        <fullName evidence="2">RsbT antagonist protein RsbS</fullName>
    </submittedName>
</protein>
<dbReference type="AlphaFoldDB" id="A0A1H0CDW7"/>
<dbReference type="InterPro" id="IPR002645">
    <property type="entry name" value="STAS_dom"/>
</dbReference>
<dbReference type="OrthoDB" id="9797171at2"/>
<dbReference type="EMBL" id="LT629701">
    <property type="protein sequence ID" value="SDN56087.1"/>
    <property type="molecule type" value="Genomic_DNA"/>
</dbReference>
<dbReference type="PANTHER" id="PTHR33745:SF1">
    <property type="entry name" value="RSBT ANTAGONIST PROTEIN RSBS"/>
    <property type="match status" value="1"/>
</dbReference>
<dbReference type="CDD" id="cd07041">
    <property type="entry name" value="STAS_RsbR_RsbS_like"/>
    <property type="match status" value="1"/>
</dbReference>
<evidence type="ECO:0000259" key="1">
    <source>
        <dbReference type="PROSITE" id="PS50801"/>
    </source>
</evidence>
<sequence>MNALPLLRIGDILLVSIQTELHDELALRFQRELAEKVADEGIRGVIIDISALEVVDSFLGRVLHDIAATTSVLAARTVVVGMRPAVAITLVELGLSLQGLRTALNVEAGLRQLGIRRLDVSGEAR</sequence>
<dbReference type="PROSITE" id="PS50801">
    <property type="entry name" value="STAS"/>
    <property type="match status" value="1"/>
</dbReference>
<dbReference type="InterPro" id="IPR036513">
    <property type="entry name" value="STAS_dom_sf"/>
</dbReference>
<name>A0A1H0CDW7_ALLAB</name>
<gene>
    <name evidence="2" type="ORF">SAMN04489726_7171</name>
</gene>
<organism evidence="2 3">
    <name type="scientific">Allokutzneria albata</name>
    <name type="common">Kibdelosporangium albatum</name>
    <dbReference type="NCBI Taxonomy" id="211114"/>
    <lineage>
        <taxon>Bacteria</taxon>
        <taxon>Bacillati</taxon>
        <taxon>Actinomycetota</taxon>
        <taxon>Actinomycetes</taxon>
        <taxon>Pseudonocardiales</taxon>
        <taxon>Pseudonocardiaceae</taxon>
        <taxon>Allokutzneria</taxon>
    </lineage>
</organism>
<feature type="domain" description="STAS" evidence="1">
    <location>
        <begin position="2"/>
        <end position="113"/>
    </location>
</feature>
<dbReference type="eggNOG" id="COG1366">
    <property type="taxonomic scope" value="Bacteria"/>
</dbReference>
<evidence type="ECO:0000313" key="2">
    <source>
        <dbReference type="EMBL" id="SDN56087.1"/>
    </source>
</evidence>
<dbReference type="Gene3D" id="3.30.750.24">
    <property type="entry name" value="STAS domain"/>
    <property type="match status" value="1"/>
</dbReference>
<dbReference type="PANTHER" id="PTHR33745">
    <property type="entry name" value="RSBT ANTAGONIST PROTEIN RSBS-RELATED"/>
    <property type="match status" value="1"/>
</dbReference>
<dbReference type="RefSeq" id="WP_030431082.1">
    <property type="nucleotide sequence ID" value="NZ_JOEF01000017.1"/>
</dbReference>
<dbReference type="SUPFAM" id="SSF52091">
    <property type="entry name" value="SpoIIaa-like"/>
    <property type="match status" value="1"/>
</dbReference>
<dbReference type="InterPro" id="IPR051932">
    <property type="entry name" value="Bact_StressResp_Reg"/>
</dbReference>
<proteinExistence type="predicted"/>
<dbReference type="STRING" id="211114.SAMN04489726_7171"/>
<dbReference type="Pfam" id="PF01740">
    <property type="entry name" value="STAS"/>
    <property type="match status" value="1"/>
</dbReference>
<reference evidence="2 3" key="1">
    <citation type="submission" date="2016-10" db="EMBL/GenBank/DDBJ databases">
        <authorList>
            <person name="de Groot N.N."/>
        </authorList>
    </citation>
    <scope>NUCLEOTIDE SEQUENCE [LARGE SCALE GENOMIC DNA]</scope>
    <source>
        <strain evidence="2 3">DSM 44149</strain>
    </source>
</reference>
<evidence type="ECO:0000313" key="3">
    <source>
        <dbReference type="Proteomes" id="UP000183376"/>
    </source>
</evidence>
<accession>A0A1H0CDW7</accession>